<evidence type="ECO:0000256" key="2">
    <source>
        <dbReference type="ARBA" id="ARBA00004323"/>
    </source>
</evidence>
<dbReference type="GO" id="GO:0000139">
    <property type="term" value="C:Golgi membrane"/>
    <property type="evidence" value="ECO:0007669"/>
    <property type="project" value="UniProtKB-SubCell"/>
</dbReference>
<keyword evidence="8" id="KW-0808">Transferase</keyword>
<gene>
    <name evidence="27" type="ORF">BEMITA_LOCUS7327</name>
</gene>
<dbReference type="PANTHER" id="PTHR12871">
    <property type="entry name" value="BETA-1,2-N-ACETYLGLUCOSAMINYLTRANSFERASE II"/>
    <property type="match status" value="1"/>
</dbReference>
<comment type="cofactor">
    <cofactor evidence="1 24">
        <name>Mn(2+)</name>
        <dbReference type="ChEBI" id="CHEBI:29035"/>
    </cofactor>
</comment>
<evidence type="ECO:0000256" key="13">
    <source>
        <dbReference type="ARBA" id="ARBA00023034"/>
    </source>
</evidence>
<evidence type="ECO:0000313" key="27">
    <source>
        <dbReference type="EMBL" id="CAH0388413.1"/>
    </source>
</evidence>
<evidence type="ECO:0000256" key="6">
    <source>
        <dbReference type="ARBA" id="ARBA00014817"/>
    </source>
</evidence>
<reference evidence="27" key="1">
    <citation type="submission" date="2021-12" db="EMBL/GenBank/DDBJ databases">
        <authorList>
            <person name="King R."/>
        </authorList>
    </citation>
    <scope>NUCLEOTIDE SEQUENCE</scope>
</reference>
<comment type="similarity">
    <text evidence="4">Belongs to the glycosyltransferase 16 (GT16) protein family.</text>
</comment>
<evidence type="ECO:0000256" key="8">
    <source>
        <dbReference type="ARBA" id="ARBA00022679"/>
    </source>
</evidence>
<evidence type="ECO:0000256" key="14">
    <source>
        <dbReference type="ARBA" id="ARBA00023136"/>
    </source>
</evidence>
<dbReference type="InterPro" id="IPR029044">
    <property type="entry name" value="Nucleotide-diphossugar_trans"/>
</dbReference>
<evidence type="ECO:0000256" key="18">
    <source>
        <dbReference type="ARBA" id="ARBA00029663"/>
    </source>
</evidence>
<evidence type="ECO:0000256" key="9">
    <source>
        <dbReference type="ARBA" id="ARBA00022692"/>
    </source>
</evidence>
<feature type="binding site" evidence="23">
    <location>
        <begin position="238"/>
        <end position="242"/>
    </location>
    <ligand>
        <name>substrate</name>
    </ligand>
</feature>
<feature type="binding site" evidence="24">
    <location>
        <position position="383"/>
    </location>
    <ligand>
        <name>Mn(2+)</name>
        <dbReference type="ChEBI" id="CHEBI:29035"/>
    </ligand>
</feature>
<evidence type="ECO:0000256" key="3">
    <source>
        <dbReference type="ARBA" id="ARBA00004922"/>
    </source>
</evidence>
<keyword evidence="15 25" id="KW-1015">Disulfide bond</keyword>
<keyword evidence="28" id="KW-1185">Reference proteome</keyword>
<feature type="transmembrane region" description="Helical" evidence="26">
    <location>
        <begin position="21"/>
        <end position="41"/>
    </location>
</feature>
<feature type="disulfide bond" evidence="25">
    <location>
        <begin position="292"/>
        <end position="295"/>
    </location>
</feature>
<keyword evidence="10 24" id="KW-0479">Metal-binding</keyword>
<evidence type="ECO:0000256" key="10">
    <source>
        <dbReference type="ARBA" id="ARBA00022723"/>
    </source>
</evidence>
<keyword evidence="17 24" id="KW-0464">Manganese</keyword>
<dbReference type="GO" id="GO:0008455">
    <property type="term" value="F:alpha-1,6-mannosylglycoprotein 2-beta-N-acetylglucosaminyltransferase activity"/>
    <property type="evidence" value="ECO:0007669"/>
    <property type="project" value="UniProtKB-EC"/>
</dbReference>
<keyword evidence="11" id="KW-0735">Signal-anchor</keyword>
<evidence type="ECO:0000256" key="15">
    <source>
        <dbReference type="ARBA" id="ARBA00023157"/>
    </source>
</evidence>
<feature type="disulfide bond" evidence="25">
    <location>
        <begin position="205"/>
        <end position="219"/>
    </location>
</feature>
<evidence type="ECO:0000256" key="17">
    <source>
        <dbReference type="ARBA" id="ARBA00023211"/>
    </source>
</evidence>
<evidence type="ECO:0000256" key="5">
    <source>
        <dbReference type="ARBA" id="ARBA00012613"/>
    </source>
</evidence>
<evidence type="ECO:0000256" key="12">
    <source>
        <dbReference type="ARBA" id="ARBA00022989"/>
    </source>
</evidence>
<evidence type="ECO:0000256" key="26">
    <source>
        <dbReference type="SAM" id="Phobius"/>
    </source>
</evidence>
<feature type="non-terminal residue" evidence="27">
    <location>
        <position position="1"/>
    </location>
</feature>
<dbReference type="Gene3D" id="3.90.550.10">
    <property type="entry name" value="Spore Coat Polysaccharide Biosynthesis Protein SpsA, Chain A"/>
    <property type="match status" value="1"/>
</dbReference>
<dbReference type="EC" id="2.4.1.143" evidence="5"/>
<dbReference type="PANTHER" id="PTHR12871:SF0">
    <property type="entry name" value="ALPHA-1,6-MANNOSYL-GLYCOPROTEIN 2-BETA-N-ACETYLGLUCOSAMINYLTRANSFERASE"/>
    <property type="match status" value="1"/>
</dbReference>
<organism evidence="27 28">
    <name type="scientific">Bemisia tabaci</name>
    <name type="common">Sweetpotato whitefly</name>
    <name type="synonym">Aleurodes tabaci</name>
    <dbReference type="NCBI Taxonomy" id="7038"/>
    <lineage>
        <taxon>Eukaryota</taxon>
        <taxon>Metazoa</taxon>
        <taxon>Ecdysozoa</taxon>
        <taxon>Arthropoda</taxon>
        <taxon>Hexapoda</taxon>
        <taxon>Insecta</taxon>
        <taxon>Pterygota</taxon>
        <taxon>Neoptera</taxon>
        <taxon>Paraneoptera</taxon>
        <taxon>Hemiptera</taxon>
        <taxon>Sternorrhyncha</taxon>
        <taxon>Aleyrodoidea</taxon>
        <taxon>Aleyrodidae</taxon>
        <taxon>Aleyrodinae</taxon>
        <taxon>Bemisia</taxon>
    </lineage>
</organism>
<evidence type="ECO:0000256" key="23">
    <source>
        <dbReference type="PIRSR" id="PIRSR607754-1"/>
    </source>
</evidence>
<comment type="subcellular location">
    <subcellularLocation>
        <location evidence="2">Golgi apparatus membrane</location>
        <topology evidence="2">Single-pass type II membrane protein</topology>
    </subcellularLocation>
</comment>
<dbReference type="SUPFAM" id="SSF53448">
    <property type="entry name" value="Nucleotide-diphospho-sugar transferases"/>
    <property type="match status" value="1"/>
</dbReference>
<evidence type="ECO:0000313" key="28">
    <source>
        <dbReference type="Proteomes" id="UP001152759"/>
    </source>
</evidence>
<evidence type="ECO:0000256" key="19">
    <source>
        <dbReference type="ARBA" id="ARBA00031203"/>
    </source>
</evidence>
<feature type="disulfide bond" evidence="25">
    <location>
        <begin position="387"/>
        <end position="395"/>
    </location>
</feature>
<name>A0A9P0AC34_BEMTA</name>
<keyword evidence="16" id="KW-0325">Glycoprotein</keyword>
<evidence type="ECO:0000256" key="7">
    <source>
        <dbReference type="ARBA" id="ARBA00022676"/>
    </source>
</evidence>
<keyword evidence="13" id="KW-0333">Golgi apparatus</keyword>
<dbReference type="GO" id="GO:0009312">
    <property type="term" value="P:oligosaccharide biosynthetic process"/>
    <property type="evidence" value="ECO:0007669"/>
    <property type="project" value="InterPro"/>
</dbReference>
<feature type="disulfide bond" evidence="25">
    <location>
        <begin position="348"/>
        <end position="448"/>
    </location>
</feature>
<keyword evidence="14 26" id="KW-0472">Membrane</keyword>
<dbReference type="AlphaFoldDB" id="A0A9P0AC34"/>
<feature type="binding site" evidence="24">
    <location>
        <position position="270"/>
    </location>
    <ligand>
        <name>Mn(2+)</name>
        <dbReference type="ChEBI" id="CHEBI:29035"/>
    </ligand>
</feature>
<dbReference type="Proteomes" id="UP001152759">
    <property type="component" value="Chromosome 4"/>
</dbReference>
<evidence type="ECO:0000256" key="21">
    <source>
        <dbReference type="ARBA" id="ARBA00032915"/>
    </source>
</evidence>
<evidence type="ECO:0000256" key="20">
    <source>
        <dbReference type="ARBA" id="ARBA00032552"/>
    </source>
</evidence>
<feature type="disulfide bond" evidence="25">
    <location>
        <begin position="343"/>
        <end position="366"/>
    </location>
</feature>
<proteinExistence type="inferred from homology"/>
<feature type="binding site" evidence="23">
    <location>
        <position position="163"/>
    </location>
    <ligand>
        <name>substrate</name>
    </ligand>
</feature>
<dbReference type="GO" id="GO:0046872">
    <property type="term" value="F:metal ion binding"/>
    <property type="evidence" value="ECO:0007669"/>
    <property type="project" value="UniProtKB-KW"/>
</dbReference>
<dbReference type="GO" id="GO:0005795">
    <property type="term" value="C:Golgi stack"/>
    <property type="evidence" value="ECO:0007669"/>
    <property type="project" value="InterPro"/>
</dbReference>
<evidence type="ECO:0000256" key="22">
    <source>
        <dbReference type="ARBA" id="ARBA00093257"/>
    </source>
</evidence>
<dbReference type="Pfam" id="PF05060">
    <property type="entry name" value="MGAT2"/>
    <property type="match status" value="1"/>
</dbReference>
<dbReference type="InterPro" id="IPR007754">
    <property type="entry name" value="GlcNAc_II"/>
</dbReference>
<dbReference type="EMBL" id="OU963865">
    <property type="protein sequence ID" value="CAH0388413.1"/>
    <property type="molecule type" value="Genomic_DNA"/>
</dbReference>
<evidence type="ECO:0000256" key="11">
    <source>
        <dbReference type="ARBA" id="ARBA00022968"/>
    </source>
</evidence>
<comment type="pathway">
    <text evidence="3">Protein modification; protein glycosylation.</text>
</comment>
<keyword evidence="12 26" id="KW-1133">Transmembrane helix</keyword>
<evidence type="ECO:0000256" key="24">
    <source>
        <dbReference type="PIRSR" id="PIRSR607754-2"/>
    </source>
</evidence>
<sequence length="456" mass="52915">VNGRSIRIPVTSQLARRRSSTCLRPLLFLFLVLFFWLQLYFTHIANSKADKGSSSADNDTVSDSISVFNMVPSAYQKYLTVKPSNFSGDNVPKVPDPYEIQRNIEKYNEMQTVLNQNIYGPLYNDSLVLVIQVHTRIMYLRHMIVSLAQAKGIENVLLVFSHDYYDDEINELVQTIDFCKVIQIFYPFSIQTHSNEFPGESPGDCPRNINKEQAIASRCNNALHPDVYGHYREAKFTQTKHHWWWKANRVFNQLEITRNHTGLVLFLEEDHYLAEDFIHVLGLMEKTARVTCPQCNIFSLGTYLKTYTYYDNAQKVEQTPWLSSKHNMGMAFNRSVWHEIYNCAKAFCTFDDYNWDWSLQHVSNNCLQHKLEALVMRSPRVFHIGECGVHHKSSCTSTIIISKVQKILQLASKHFYPKHLSVIFMTVKKKPLKKGNGGWGDIRDHELCLNMTIPQR</sequence>
<keyword evidence="9 26" id="KW-0812">Transmembrane</keyword>
<comment type="catalytic activity">
    <reaction evidence="22">
        <text>an N(4)-{beta-D-GlcNAc-(1-&gt;2)-alpha-D-Man-(1-&gt;3)-[alpha-D-Man-(1-&gt;6)]-beta-D-Man-(1-&gt;4)-beta-D-GlcNAc-(1-&gt;4)-beta-D-GlcNAc}-L-asparaginyl-[protein] + UDP-N-acetyl-alpha-D-glucosamine = N(4)-{beta-D-GlcNAc-(1-&gt;2)-alpha-D-Man-(1-&gt;3)-[beta-D-GlcNAc-(1-&gt;2)-alpha-D-Man-(1-&gt;6)]-beta-D-Man-(1-&gt;4)-beta-D-GlcNAc-(1-&gt;4)-beta-D-GlcNAc}-L-asparaginyl-[protein] + UDP + H(+)</text>
        <dbReference type="Rhea" id="RHEA:12941"/>
        <dbReference type="Rhea" id="RHEA-COMP:13526"/>
        <dbReference type="Rhea" id="RHEA-COMP:14369"/>
        <dbReference type="ChEBI" id="CHEBI:15378"/>
        <dbReference type="ChEBI" id="CHEBI:57705"/>
        <dbReference type="ChEBI" id="CHEBI:58223"/>
        <dbReference type="ChEBI" id="CHEBI:60615"/>
        <dbReference type="ChEBI" id="CHEBI:60651"/>
        <dbReference type="EC" id="2.4.1.143"/>
    </reaction>
</comment>
<protein>
    <recommendedName>
        <fullName evidence="6">Alpha-1,6-mannosyl-glycoprotein 2-beta-N-acetylglucosaminyltransferase</fullName>
        <ecNumber evidence="5">2.4.1.143</ecNumber>
    </recommendedName>
    <alternativeName>
        <fullName evidence="21">Beta-1,2-N-acetylglucosaminyltransferase II</fullName>
    </alternativeName>
    <alternativeName>
        <fullName evidence="20">GlcNAc-T II</fullName>
    </alternativeName>
    <alternativeName>
        <fullName evidence="19">Mannoside acetylglucosaminyltransferase 2</fullName>
    </alternativeName>
    <alternativeName>
        <fullName evidence="18">N-glycosyl-oligosaccharide-glycoprotein N-acetylglucosaminyltransferase II</fullName>
    </alternativeName>
</protein>
<evidence type="ECO:0000256" key="1">
    <source>
        <dbReference type="ARBA" id="ARBA00001936"/>
    </source>
</evidence>
<accession>A0A9P0AC34</accession>
<evidence type="ECO:0000256" key="25">
    <source>
        <dbReference type="PIRSR" id="PIRSR607754-3"/>
    </source>
</evidence>
<keyword evidence="7" id="KW-0328">Glycosyltransferase</keyword>
<evidence type="ECO:0000256" key="16">
    <source>
        <dbReference type="ARBA" id="ARBA00023180"/>
    </source>
</evidence>
<feature type="binding site" evidence="23">
    <location>
        <begin position="132"/>
        <end position="136"/>
    </location>
    <ligand>
        <name>substrate</name>
    </ligand>
</feature>
<evidence type="ECO:0000256" key="4">
    <source>
        <dbReference type="ARBA" id="ARBA00011011"/>
    </source>
</evidence>
<dbReference type="GO" id="GO:0006487">
    <property type="term" value="P:protein N-linked glycosylation"/>
    <property type="evidence" value="ECO:0007669"/>
    <property type="project" value="TreeGrafter"/>
</dbReference>